<evidence type="ECO:0000259" key="8">
    <source>
        <dbReference type="SMART" id="SM00829"/>
    </source>
</evidence>
<dbReference type="InterPro" id="IPR013154">
    <property type="entry name" value="ADH-like_N"/>
</dbReference>
<dbReference type="InterPro" id="IPR002328">
    <property type="entry name" value="ADH_Zn_CS"/>
</dbReference>
<keyword evidence="5" id="KW-0560">Oxidoreductase</keyword>
<dbReference type="GO" id="GO:0005737">
    <property type="term" value="C:cytoplasm"/>
    <property type="evidence" value="ECO:0007669"/>
    <property type="project" value="TreeGrafter"/>
</dbReference>
<dbReference type="EMBL" id="DS231698">
    <property type="protein sequence ID" value="KNA98400.1"/>
    <property type="molecule type" value="Genomic_DNA"/>
</dbReference>
<dbReference type="GO" id="GO:0004022">
    <property type="term" value="F:alcohol dehydrogenase (NAD+) activity"/>
    <property type="evidence" value="ECO:0007669"/>
    <property type="project" value="TreeGrafter"/>
</dbReference>
<evidence type="ECO:0000256" key="5">
    <source>
        <dbReference type="ARBA" id="ARBA00023002"/>
    </source>
</evidence>
<evidence type="ECO:0000256" key="1">
    <source>
        <dbReference type="ARBA" id="ARBA00001947"/>
    </source>
</evidence>
<reference evidence="9" key="2">
    <citation type="journal article" date="2010" name="Nature">
        <title>Comparative genomics reveals mobile pathogenicity chromosomes in Fusarium.</title>
        <authorList>
            <person name="Ma L.J."/>
            <person name="van der Does H.C."/>
            <person name="Borkovich K.A."/>
            <person name="Coleman J.J."/>
            <person name="Daboussi M.J."/>
            <person name="Di Pietro A."/>
            <person name="Dufresne M."/>
            <person name="Freitag M."/>
            <person name="Grabherr M."/>
            <person name="Henrissat B."/>
            <person name="Houterman P.M."/>
            <person name="Kang S."/>
            <person name="Shim W.B."/>
            <person name="Woloshuk C."/>
            <person name="Xie X."/>
            <person name="Xu J.R."/>
            <person name="Antoniw J."/>
            <person name="Baker S.E."/>
            <person name="Bluhm B.H."/>
            <person name="Breakspear A."/>
            <person name="Brown D.W."/>
            <person name="Butchko R.A."/>
            <person name="Chapman S."/>
            <person name="Coulson R."/>
            <person name="Coutinho P.M."/>
            <person name="Danchin E.G."/>
            <person name="Diener A."/>
            <person name="Gale L.R."/>
            <person name="Gardiner D.M."/>
            <person name="Goff S."/>
            <person name="Hammond-Kosack K.E."/>
            <person name="Hilburn K."/>
            <person name="Hua-Van A."/>
            <person name="Jonkers W."/>
            <person name="Kazan K."/>
            <person name="Kodira C.D."/>
            <person name="Koehrsen M."/>
            <person name="Kumar L."/>
            <person name="Lee Y.H."/>
            <person name="Li L."/>
            <person name="Manners J.M."/>
            <person name="Miranda-Saavedra D."/>
            <person name="Mukherjee M."/>
            <person name="Park G."/>
            <person name="Park J."/>
            <person name="Park S.Y."/>
            <person name="Proctor R.H."/>
            <person name="Regev A."/>
            <person name="Ruiz-Roldan M.C."/>
            <person name="Sain D."/>
            <person name="Sakthikumar S."/>
            <person name="Sykes S."/>
            <person name="Schwartz D.C."/>
            <person name="Turgeon B.G."/>
            <person name="Wapinski I."/>
            <person name="Yoder O."/>
            <person name="Young S."/>
            <person name="Zeng Q."/>
            <person name="Zhou S."/>
            <person name="Galagan J."/>
            <person name="Cuomo C.A."/>
            <person name="Kistler H.C."/>
            <person name="Rep M."/>
        </authorList>
    </citation>
    <scope>NUCLEOTIDE SEQUENCE [LARGE SCALE GENOMIC DNA]</scope>
    <source>
        <strain evidence="9">4287</strain>
    </source>
</reference>
<evidence type="ECO:0000256" key="3">
    <source>
        <dbReference type="ARBA" id="ARBA00022723"/>
    </source>
</evidence>
<comment type="cofactor">
    <cofactor evidence="1 7">
        <name>Zn(2+)</name>
        <dbReference type="ChEBI" id="CHEBI:29105"/>
    </cofactor>
</comment>
<dbReference type="AlphaFoldDB" id="A0A0J9UJR8"/>
<dbReference type="Gene3D" id="3.40.50.720">
    <property type="entry name" value="NAD(P)-binding Rossmann-like Domain"/>
    <property type="match status" value="1"/>
</dbReference>
<keyword evidence="6" id="KW-0520">NAD</keyword>
<dbReference type="SUPFAM" id="SSF50129">
    <property type="entry name" value="GroES-like"/>
    <property type="match status" value="1"/>
</dbReference>
<dbReference type="CDD" id="cd08297">
    <property type="entry name" value="CAD3"/>
    <property type="match status" value="1"/>
</dbReference>
<dbReference type="Pfam" id="PF00107">
    <property type="entry name" value="ADH_zinc_N"/>
    <property type="match status" value="1"/>
</dbReference>
<dbReference type="PANTHER" id="PTHR42940">
    <property type="entry name" value="ALCOHOL DEHYDROGENASE 1-RELATED"/>
    <property type="match status" value="1"/>
</dbReference>
<evidence type="ECO:0000256" key="4">
    <source>
        <dbReference type="ARBA" id="ARBA00022833"/>
    </source>
</evidence>
<evidence type="ECO:0000256" key="2">
    <source>
        <dbReference type="ARBA" id="ARBA00008072"/>
    </source>
</evidence>
<dbReference type="Gene3D" id="3.90.180.10">
    <property type="entry name" value="Medium-chain alcohol dehydrogenases, catalytic domain"/>
    <property type="match status" value="1"/>
</dbReference>
<keyword evidence="3 7" id="KW-0479">Metal-binding</keyword>
<evidence type="ECO:0000256" key="7">
    <source>
        <dbReference type="RuleBase" id="RU361277"/>
    </source>
</evidence>
<protein>
    <recommendedName>
        <fullName evidence="8">Enoyl reductase (ER) domain-containing protein</fullName>
    </recommendedName>
</protein>
<comment type="similarity">
    <text evidence="2 7">Belongs to the zinc-containing alcohol dehydrogenase family.</text>
</comment>
<dbReference type="Proteomes" id="UP000009097">
    <property type="component" value="Unassembled WGS sequence"/>
</dbReference>
<dbReference type="PANTHER" id="PTHR42940:SF2">
    <property type="entry name" value="DEHYDROGENASE FAMILY OXIDOREDUCTASE, PUTATIVE (JCVI)-RELATED"/>
    <property type="match status" value="1"/>
</dbReference>
<dbReference type="OrthoDB" id="1879366at2759"/>
<accession>A0A0J9UJR8</accession>
<proteinExistence type="inferred from homology"/>
<feature type="domain" description="Enoyl reductase (ER)" evidence="8">
    <location>
        <begin position="18"/>
        <end position="348"/>
    </location>
</feature>
<dbReference type="GeneID" id="28944934"/>
<sequence>MSSTVPSIQKAALIESPGNDARIVIRSDIPVGNPGENEILIKLDFTGLCGSEIRALSGWGPYNPIVGHEGVGTVVKLGKGVDAGLLNKRVGVKWLYSACGTCTICKRGYPNNCPKQLNTGKHVPGTLQEYMIADTRYVTEIPDELPGGVAAPLLCAGLTMAGAVSKLKGYAEKGDWVVISGSGGGLGHLGVQIASRLNGLRVLAVDTGEPRRKLSLDSGAEHFIDFLTENVEERVKEITGEGASAVLVVTGSQEAFIQAPNLVRNMGIIVTIGLPRNDFNIPLSATICSARSLTVTGVAVGTEEQMKDLLQHALDGTIVPEVKVLEFEEVSDVVGALKRQEITGRVVVKVP</sequence>
<keyword evidence="4 7" id="KW-0862">Zinc</keyword>
<name>A0A0J9UJR8_FUSO4</name>
<dbReference type="SMART" id="SM00829">
    <property type="entry name" value="PKS_ER"/>
    <property type="match status" value="1"/>
</dbReference>
<dbReference type="RefSeq" id="XP_018236446.1">
    <property type="nucleotide sequence ID" value="XM_018380224.1"/>
</dbReference>
<evidence type="ECO:0000313" key="10">
    <source>
        <dbReference type="Proteomes" id="UP000009097"/>
    </source>
</evidence>
<gene>
    <name evidence="9" type="ORF">FOXG_02761</name>
</gene>
<dbReference type="GO" id="GO:0008270">
    <property type="term" value="F:zinc ion binding"/>
    <property type="evidence" value="ECO:0007669"/>
    <property type="project" value="InterPro"/>
</dbReference>
<dbReference type="VEuPathDB" id="FungiDB:FOXG_02761"/>
<evidence type="ECO:0000313" key="9">
    <source>
        <dbReference type="EMBL" id="KNA98400.1"/>
    </source>
</evidence>
<dbReference type="Pfam" id="PF08240">
    <property type="entry name" value="ADH_N"/>
    <property type="match status" value="1"/>
</dbReference>
<dbReference type="InterPro" id="IPR020843">
    <property type="entry name" value="ER"/>
</dbReference>
<evidence type="ECO:0000256" key="6">
    <source>
        <dbReference type="ARBA" id="ARBA00023027"/>
    </source>
</evidence>
<dbReference type="PROSITE" id="PS00059">
    <property type="entry name" value="ADH_ZINC"/>
    <property type="match status" value="1"/>
</dbReference>
<dbReference type="KEGG" id="fox:FOXG_02761"/>
<dbReference type="InterPro" id="IPR013149">
    <property type="entry name" value="ADH-like_C"/>
</dbReference>
<dbReference type="InterPro" id="IPR036291">
    <property type="entry name" value="NAD(P)-bd_dom_sf"/>
</dbReference>
<reference evidence="9" key="1">
    <citation type="submission" date="2007-04" db="EMBL/GenBank/DDBJ databases">
        <authorList>
            <consortium name="The Broad Institute Genome Sequencing Platform"/>
            <person name="Birren B."/>
            <person name="Lander E."/>
            <person name="Galagan J."/>
            <person name="Nusbaum C."/>
            <person name="Devon K."/>
            <person name="Ma L.-J."/>
            <person name="Jaffe D."/>
            <person name="Butler J."/>
            <person name="Alvarez P."/>
            <person name="Gnerre S."/>
            <person name="Grabherr M."/>
            <person name="Kleber M."/>
            <person name="Mauceli E."/>
            <person name="Brockman W."/>
            <person name="MacCallum I.A."/>
            <person name="Young S."/>
            <person name="LaButti K."/>
            <person name="DeCaprio D."/>
            <person name="Crawford M."/>
            <person name="Koehrsen M."/>
            <person name="Engels R."/>
            <person name="Montgomery P."/>
            <person name="Pearson M."/>
            <person name="Howarth C."/>
            <person name="Larson L."/>
            <person name="White J."/>
            <person name="O'Leary S."/>
            <person name="Kodira C."/>
            <person name="Zeng Q."/>
            <person name="Yandava C."/>
            <person name="Alvarado L."/>
            <person name="Kistler C."/>
            <person name="Shim W.-B."/>
            <person name="Kang S."/>
            <person name="Woloshuk C."/>
        </authorList>
    </citation>
    <scope>NUCLEOTIDE SEQUENCE</scope>
    <source>
        <strain evidence="9">4287</strain>
    </source>
</reference>
<dbReference type="InterPro" id="IPR011032">
    <property type="entry name" value="GroES-like_sf"/>
</dbReference>
<organism evidence="9 10">
    <name type="scientific">Fusarium oxysporum f. sp. lycopersici (strain 4287 / CBS 123668 / FGSC 9935 / NRRL 34936)</name>
    <name type="common">Fusarium vascular wilt of tomato</name>
    <dbReference type="NCBI Taxonomy" id="426428"/>
    <lineage>
        <taxon>Eukaryota</taxon>
        <taxon>Fungi</taxon>
        <taxon>Dikarya</taxon>
        <taxon>Ascomycota</taxon>
        <taxon>Pezizomycotina</taxon>
        <taxon>Sordariomycetes</taxon>
        <taxon>Hypocreomycetidae</taxon>
        <taxon>Hypocreales</taxon>
        <taxon>Nectriaceae</taxon>
        <taxon>Fusarium</taxon>
        <taxon>Fusarium oxysporum species complex</taxon>
    </lineage>
</organism>
<dbReference type="FunFam" id="3.40.50.720:FF:000039">
    <property type="entry name" value="Alcohol dehydrogenase AdhP"/>
    <property type="match status" value="1"/>
</dbReference>
<dbReference type="SUPFAM" id="SSF51735">
    <property type="entry name" value="NAD(P)-binding Rossmann-fold domains"/>
    <property type="match status" value="1"/>
</dbReference>